<keyword evidence="8" id="KW-0418">Kinase</keyword>
<dbReference type="Pfam" id="PF06580">
    <property type="entry name" value="His_kinase"/>
    <property type="match status" value="1"/>
</dbReference>
<dbReference type="Gene3D" id="6.10.340.10">
    <property type="match status" value="1"/>
</dbReference>
<dbReference type="Proteomes" id="UP001596378">
    <property type="component" value="Unassembled WGS sequence"/>
</dbReference>
<feature type="transmembrane region" description="Helical" evidence="6">
    <location>
        <begin position="12"/>
        <end position="36"/>
    </location>
</feature>
<keyword evidence="3" id="KW-0597">Phosphoprotein</keyword>
<dbReference type="PANTHER" id="PTHR34220:SF7">
    <property type="entry name" value="SENSOR HISTIDINE KINASE YPDA"/>
    <property type="match status" value="1"/>
</dbReference>
<dbReference type="InterPro" id="IPR003660">
    <property type="entry name" value="HAMP_dom"/>
</dbReference>
<evidence type="ECO:0000259" key="7">
    <source>
        <dbReference type="PROSITE" id="PS50885"/>
    </source>
</evidence>
<dbReference type="PROSITE" id="PS50885">
    <property type="entry name" value="HAMP"/>
    <property type="match status" value="1"/>
</dbReference>
<dbReference type="Pfam" id="PF00672">
    <property type="entry name" value="HAMP"/>
    <property type="match status" value="1"/>
</dbReference>
<comment type="caution">
    <text evidence="8">The sequence shown here is derived from an EMBL/GenBank/DDBJ whole genome shotgun (WGS) entry which is preliminary data.</text>
</comment>
<comment type="subcellular location">
    <subcellularLocation>
        <location evidence="1">Cell membrane</location>
        <topology evidence="1">Multi-pass membrane protein</topology>
    </subcellularLocation>
</comment>
<dbReference type="SUPFAM" id="SSF55874">
    <property type="entry name" value="ATPase domain of HSP90 chaperone/DNA topoisomerase II/histidine kinase"/>
    <property type="match status" value="1"/>
</dbReference>
<reference evidence="9" key="1">
    <citation type="journal article" date="2019" name="Int. J. Syst. Evol. Microbiol.">
        <title>The Global Catalogue of Microorganisms (GCM) 10K type strain sequencing project: providing services to taxonomists for standard genome sequencing and annotation.</title>
        <authorList>
            <consortium name="The Broad Institute Genomics Platform"/>
            <consortium name="The Broad Institute Genome Sequencing Center for Infectious Disease"/>
            <person name="Wu L."/>
            <person name="Ma J."/>
        </authorList>
    </citation>
    <scope>NUCLEOTIDE SEQUENCE [LARGE SCALE GENOMIC DNA]</scope>
    <source>
        <strain evidence="9">KCTC 12907</strain>
    </source>
</reference>
<accession>A0ABW2F906</accession>
<dbReference type="PANTHER" id="PTHR34220">
    <property type="entry name" value="SENSOR HISTIDINE KINASE YPDA"/>
    <property type="match status" value="1"/>
</dbReference>
<dbReference type="Gene3D" id="3.30.565.10">
    <property type="entry name" value="Histidine kinase-like ATPase, C-terminal domain"/>
    <property type="match status" value="1"/>
</dbReference>
<keyword evidence="6" id="KW-0812">Transmembrane</keyword>
<dbReference type="CDD" id="cd06225">
    <property type="entry name" value="HAMP"/>
    <property type="match status" value="1"/>
</dbReference>
<keyword evidence="6" id="KW-1133">Transmembrane helix</keyword>
<dbReference type="RefSeq" id="WP_378049103.1">
    <property type="nucleotide sequence ID" value="NZ_JBHMDN010000020.1"/>
</dbReference>
<sequence length="584" mass="67359">MPLIGIWRKSIFVRLMLTFLLIMVPLYGIGIGAYQWGVSALKRELSGAQTSQMVYYLEKIEKEIQGLKLVQSETLYTEDIQTLANNNEYLTDYERGYYLNKLQQRLNAIKNGSVYVENVTAYIPSIKRLVPAVGSISEMQEADWERMKLTDNATRSQLAYADKRLFLNAFFPPSYTGENPPLSYALLIKLSIPGLKDSLAQFERNESGSGVFLMSAAKDLLIFNDPPGSAQETIRELVRSELADDQTSGDGSQSVMLGKERYLYLYQTSPYLGLTLVSYTPERALFAGLQKYEVWFWLLSAAVLLLIVLFSLAIIRFIRVPLYTLIRSFKRIEKGEMDFEIVHRSKDEFGFIYERFNSMLERLSSLIDQNYRQRIMVQRAELKQLQAQINPHFLYNSFFILYTMTKRGDYDELMAFELQLGEYFEFITRNTSDEVTLEREVSHARTYSLIQQKRFGERIAVSFGELPESCGGLMVPRLILQPIIENAYEHGLERMEENGRLEVCFELDDDALRVTLRNNGGRMEEARLNQLQALLETDTYDDEVTGFVNIHRRIRLYFGDRGRYGLTVSNTEDGIEAVLRLPKP</sequence>
<name>A0ABW2F906_9BACL</name>
<dbReference type="InterPro" id="IPR010559">
    <property type="entry name" value="Sig_transdc_His_kin_internal"/>
</dbReference>
<feature type="domain" description="HAMP" evidence="7">
    <location>
        <begin position="316"/>
        <end position="368"/>
    </location>
</feature>
<dbReference type="SUPFAM" id="SSF158472">
    <property type="entry name" value="HAMP domain-like"/>
    <property type="match status" value="1"/>
</dbReference>
<evidence type="ECO:0000256" key="4">
    <source>
        <dbReference type="ARBA" id="ARBA00022679"/>
    </source>
</evidence>
<keyword evidence="4 8" id="KW-0808">Transferase</keyword>
<evidence type="ECO:0000256" key="1">
    <source>
        <dbReference type="ARBA" id="ARBA00004651"/>
    </source>
</evidence>
<dbReference type="SMART" id="SM00304">
    <property type="entry name" value="HAMP"/>
    <property type="match status" value="1"/>
</dbReference>
<evidence type="ECO:0000256" key="3">
    <source>
        <dbReference type="ARBA" id="ARBA00022553"/>
    </source>
</evidence>
<evidence type="ECO:0000256" key="5">
    <source>
        <dbReference type="ARBA" id="ARBA00023136"/>
    </source>
</evidence>
<evidence type="ECO:0000313" key="8">
    <source>
        <dbReference type="EMBL" id="MFC7149705.1"/>
    </source>
</evidence>
<evidence type="ECO:0000256" key="6">
    <source>
        <dbReference type="SAM" id="Phobius"/>
    </source>
</evidence>
<dbReference type="EMBL" id="JBHTAI010000008">
    <property type="protein sequence ID" value="MFC7149705.1"/>
    <property type="molecule type" value="Genomic_DNA"/>
</dbReference>
<organism evidence="8 9">
    <name type="scientific">Cohnella cellulosilytica</name>
    <dbReference type="NCBI Taxonomy" id="986710"/>
    <lineage>
        <taxon>Bacteria</taxon>
        <taxon>Bacillati</taxon>
        <taxon>Bacillota</taxon>
        <taxon>Bacilli</taxon>
        <taxon>Bacillales</taxon>
        <taxon>Paenibacillaceae</taxon>
        <taxon>Cohnella</taxon>
    </lineage>
</organism>
<keyword evidence="2" id="KW-1003">Cell membrane</keyword>
<feature type="transmembrane region" description="Helical" evidence="6">
    <location>
        <begin position="294"/>
        <end position="318"/>
    </location>
</feature>
<evidence type="ECO:0000256" key="2">
    <source>
        <dbReference type="ARBA" id="ARBA00022475"/>
    </source>
</evidence>
<keyword evidence="5 6" id="KW-0472">Membrane</keyword>
<keyword evidence="9" id="KW-1185">Reference proteome</keyword>
<evidence type="ECO:0000313" key="9">
    <source>
        <dbReference type="Proteomes" id="UP001596378"/>
    </source>
</evidence>
<dbReference type="EC" id="2.7.13.3" evidence="8"/>
<dbReference type="InterPro" id="IPR036890">
    <property type="entry name" value="HATPase_C_sf"/>
</dbReference>
<proteinExistence type="predicted"/>
<protein>
    <submittedName>
        <fullName evidence="8">Sensor histidine kinase</fullName>
        <ecNumber evidence="8">2.7.13.3</ecNumber>
    </submittedName>
</protein>
<dbReference type="InterPro" id="IPR050640">
    <property type="entry name" value="Bact_2-comp_sensor_kinase"/>
</dbReference>
<gene>
    <name evidence="8" type="ORF">ACFQMJ_14365</name>
</gene>
<dbReference type="GO" id="GO:0004673">
    <property type="term" value="F:protein histidine kinase activity"/>
    <property type="evidence" value="ECO:0007669"/>
    <property type="project" value="UniProtKB-EC"/>
</dbReference>